<accession>A0A8X8W4H7</accession>
<organism evidence="1">
    <name type="scientific">Salvia splendens</name>
    <name type="common">Scarlet sage</name>
    <dbReference type="NCBI Taxonomy" id="180675"/>
    <lineage>
        <taxon>Eukaryota</taxon>
        <taxon>Viridiplantae</taxon>
        <taxon>Streptophyta</taxon>
        <taxon>Embryophyta</taxon>
        <taxon>Tracheophyta</taxon>
        <taxon>Spermatophyta</taxon>
        <taxon>Magnoliopsida</taxon>
        <taxon>eudicotyledons</taxon>
        <taxon>Gunneridae</taxon>
        <taxon>Pentapetalae</taxon>
        <taxon>asterids</taxon>
        <taxon>lamiids</taxon>
        <taxon>Lamiales</taxon>
        <taxon>Lamiaceae</taxon>
        <taxon>Nepetoideae</taxon>
        <taxon>Mentheae</taxon>
        <taxon>Salviinae</taxon>
        <taxon>Salvia</taxon>
        <taxon>Salvia subgen. Calosphace</taxon>
        <taxon>core Calosphace</taxon>
    </lineage>
</organism>
<dbReference type="AlphaFoldDB" id="A0A8X8W4H7"/>
<proteinExistence type="predicted"/>
<sequence length="90" mass="10515">MMLSTLFCLSHHLMASISRRPSLSGLVDGLPTLDGSEHLLRTDLVEDKEGFFVALFVRRENFEDRRRKKQRTTQKRKPLNFFVARLLKLV</sequence>
<dbReference type="Proteomes" id="UP000298416">
    <property type="component" value="Unassembled WGS sequence"/>
</dbReference>
<name>A0A8X8W4H7_SALSN</name>
<gene>
    <name evidence="1" type="ORF">SASPL_153247</name>
</gene>
<reference evidence="1" key="1">
    <citation type="submission" date="2018-01" db="EMBL/GenBank/DDBJ databases">
        <authorList>
            <person name="Mao J.F."/>
        </authorList>
    </citation>
    <scope>NUCLEOTIDE SEQUENCE</scope>
    <source>
        <strain evidence="1">Huo1</strain>
        <tissue evidence="1">Leaf</tissue>
    </source>
</reference>
<protein>
    <submittedName>
        <fullName evidence="1">Uncharacterized protein</fullName>
    </submittedName>
</protein>
<keyword evidence="2" id="KW-1185">Reference proteome</keyword>
<evidence type="ECO:0000313" key="1">
    <source>
        <dbReference type="EMBL" id="KAG6388050.1"/>
    </source>
</evidence>
<comment type="caution">
    <text evidence="1">The sequence shown here is derived from an EMBL/GenBank/DDBJ whole genome shotgun (WGS) entry which is preliminary data.</text>
</comment>
<dbReference type="EMBL" id="PNBA02000021">
    <property type="protein sequence ID" value="KAG6388050.1"/>
    <property type="molecule type" value="Genomic_DNA"/>
</dbReference>
<reference evidence="1" key="2">
    <citation type="submission" date="2020-08" db="EMBL/GenBank/DDBJ databases">
        <title>Plant Genome Project.</title>
        <authorList>
            <person name="Zhang R.-G."/>
        </authorList>
    </citation>
    <scope>NUCLEOTIDE SEQUENCE</scope>
    <source>
        <strain evidence="1">Huo1</strain>
        <tissue evidence="1">Leaf</tissue>
    </source>
</reference>
<evidence type="ECO:0000313" key="2">
    <source>
        <dbReference type="Proteomes" id="UP000298416"/>
    </source>
</evidence>